<keyword evidence="3" id="KW-1185">Reference proteome</keyword>
<comment type="caution">
    <text evidence="2">The sequence shown here is derived from an EMBL/GenBank/DDBJ whole genome shotgun (WGS) entry which is preliminary data.</text>
</comment>
<name>A0AAD4MNT3_9BILA</name>
<dbReference type="EMBL" id="JAKKPZ010000111">
    <property type="protein sequence ID" value="KAI1701785.1"/>
    <property type="molecule type" value="Genomic_DNA"/>
</dbReference>
<sequence>MDCASIGDAQCVVKGAAVVQSPEQNIISDTYLQTIQHHLGKFYTPVAAPNDDSEENEENELENSNNSSNPQNILDALIMLPA</sequence>
<evidence type="ECO:0000313" key="3">
    <source>
        <dbReference type="Proteomes" id="UP001201812"/>
    </source>
</evidence>
<feature type="compositionally biased region" description="Acidic residues" evidence="1">
    <location>
        <begin position="51"/>
        <end position="61"/>
    </location>
</feature>
<dbReference type="Proteomes" id="UP001201812">
    <property type="component" value="Unassembled WGS sequence"/>
</dbReference>
<gene>
    <name evidence="2" type="ORF">DdX_15882</name>
</gene>
<reference evidence="2" key="1">
    <citation type="submission" date="2022-01" db="EMBL/GenBank/DDBJ databases">
        <title>Genome Sequence Resource for Two Populations of Ditylenchus destructor, the Migratory Endoparasitic Phytonematode.</title>
        <authorList>
            <person name="Zhang H."/>
            <person name="Lin R."/>
            <person name="Xie B."/>
        </authorList>
    </citation>
    <scope>NUCLEOTIDE SEQUENCE</scope>
    <source>
        <strain evidence="2">BazhouSP</strain>
    </source>
</reference>
<evidence type="ECO:0000256" key="1">
    <source>
        <dbReference type="SAM" id="MobiDB-lite"/>
    </source>
</evidence>
<accession>A0AAD4MNT3</accession>
<protein>
    <submittedName>
        <fullName evidence="2">Uncharacterized protein</fullName>
    </submittedName>
</protein>
<feature type="region of interest" description="Disordered" evidence="1">
    <location>
        <begin position="44"/>
        <end position="74"/>
    </location>
</feature>
<evidence type="ECO:0000313" key="2">
    <source>
        <dbReference type="EMBL" id="KAI1701785.1"/>
    </source>
</evidence>
<organism evidence="2 3">
    <name type="scientific">Ditylenchus destructor</name>
    <dbReference type="NCBI Taxonomy" id="166010"/>
    <lineage>
        <taxon>Eukaryota</taxon>
        <taxon>Metazoa</taxon>
        <taxon>Ecdysozoa</taxon>
        <taxon>Nematoda</taxon>
        <taxon>Chromadorea</taxon>
        <taxon>Rhabditida</taxon>
        <taxon>Tylenchina</taxon>
        <taxon>Tylenchomorpha</taxon>
        <taxon>Sphaerularioidea</taxon>
        <taxon>Anguinidae</taxon>
        <taxon>Anguininae</taxon>
        <taxon>Ditylenchus</taxon>
    </lineage>
</organism>
<dbReference type="AlphaFoldDB" id="A0AAD4MNT3"/>
<proteinExistence type="predicted"/>